<protein>
    <submittedName>
        <fullName evidence="2">Uncharacterized protein</fullName>
    </submittedName>
</protein>
<evidence type="ECO:0000256" key="1">
    <source>
        <dbReference type="SAM" id="MobiDB-lite"/>
    </source>
</evidence>
<gene>
    <name evidence="2" type="ORF">BCV70DRAFT_63397</name>
</gene>
<proteinExistence type="predicted"/>
<organism evidence="2 3">
    <name type="scientific">Testicularia cyperi</name>
    <dbReference type="NCBI Taxonomy" id="1882483"/>
    <lineage>
        <taxon>Eukaryota</taxon>
        <taxon>Fungi</taxon>
        <taxon>Dikarya</taxon>
        <taxon>Basidiomycota</taxon>
        <taxon>Ustilaginomycotina</taxon>
        <taxon>Ustilaginomycetes</taxon>
        <taxon>Ustilaginales</taxon>
        <taxon>Anthracoideaceae</taxon>
        <taxon>Testicularia</taxon>
    </lineage>
</organism>
<dbReference type="AlphaFoldDB" id="A0A317XWR9"/>
<feature type="region of interest" description="Disordered" evidence="1">
    <location>
        <begin position="168"/>
        <end position="188"/>
    </location>
</feature>
<dbReference type="InParanoid" id="A0A317XWR9"/>
<reference evidence="2 3" key="1">
    <citation type="journal article" date="2018" name="Mol. Biol. Evol.">
        <title>Broad Genomic Sampling Reveals a Smut Pathogenic Ancestry of the Fungal Clade Ustilaginomycotina.</title>
        <authorList>
            <person name="Kijpornyongpan T."/>
            <person name="Mondo S.J."/>
            <person name="Barry K."/>
            <person name="Sandor L."/>
            <person name="Lee J."/>
            <person name="Lipzen A."/>
            <person name="Pangilinan J."/>
            <person name="LaButti K."/>
            <person name="Hainaut M."/>
            <person name="Henrissat B."/>
            <person name="Grigoriev I.V."/>
            <person name="Spatafora J.W."/>
            <person name="Aime M.C."/>
        </authorList>
    </citation>
    <scope>NUCLEOTIDE SEQUENCE [LARGE SCALE GENOMIC DNA]</scope>
    <source>
        <strain evidence="2 3">MCA 3645</strain>
    </source>
</reference>
<name>A0A317XWR9_9BASI</name>
<dbReference type="Proteomes" id="UP000246740">
    <property type="component" value="Unassembled WGS sequence"/>
</dbReference>
<dbReference type="EMBL" id="KZ819189">
    <property type="protein sequence ID" value="PWZ02370.1"/>
    <property type="molecule type" value="Genomic_DNA"/>
</dbReference>
<keyword evidence="3" id="KW-1185">Reference proteome</keyword>
<evidence type="ECO:0000313" key="2">
    <source>
        <dbReference type="EMBL" id="PWZ02370.1"/>
    </source>
</evidence>
<accession>A0A317XWR9</accession>
<evidence type="ECO:0000313" key="3">
    <source>
        <dbReference type="Proteomes" id="UP000246740"/>
    </source>
</evidence>
<sequence>MSQSPFPLVWLQLQLLQSRSSIRAAASPCLLAWIDSMVTSVRGSASDSQPQTCAHTCTSRRFETFAEPKTISQYYGFVSNHAATPWPFPLPGNPLCLVVYFPSSPCTRSMHVVLAMLPCHFPGRLCLTLTTAKTCDTSVDHRSCLSMRGLQTSVRKADRCPRGLSVSADGSGAAYTRGNRQAHRHGSAREEIALNTSRW</sequence>